<dbReference type="Proteomes" id="UP000203890">
    <property type="component" value="Segment"/>
</dbReference>
<evidence type="ECO:0000313" key="1">
    <source>
        <dbReference type="EMBL" id="ABY28021.1"/>
    </source>
</evidence>
<dbReference type="EMBL" id="EU304328">
    <property type="protein sequence ID" value="ABY28021.1"/>
    <property type="molecule type" value="Genomic_DNA"/>
</dbReference>
<dbReference type="GeneID" id="5845586"/>
<protein>
    <submittedName>
        <fullName evidence="1">Uncharacterized protein</fullName>
    </submittedName>
</protein>
<dbReference type="Pfam" id="PF19067">
    <property type="entry name" value="DUF5763"/>
    <property type="match status" value="1"/>
</dbReference>
<gene>
    <name evidence="1" type="ORF">OtV5_220</name>
</gene>
<reference evidence="1 2" key="1">
    <citation type="journal article" date="2008" name="PLoS ONE">
        <title>Life-cycle and genome of OtV5, a large DNA virus of the pelagic marine unicellular green alga Ostreococcus tauri.</title>
        <authorList>
            <person name="Derelle E."/>
            <person name="Ferraz C."/>
            <person name="Escande M.L."/>
            <person name="Eychenie S."/>
            <person name="Cooke R."/>
            <person name="Piganeau G."/>
            <person name="Desdevises Y."/>
            <person name="Bellec L."/>
            <person name="Moreau H."/>
            <person name="Grimsley N."/>
        </authorList>
    </citation>
    <scope>NUCLEOTIDE SEQUENCE [LARGE SCALE GENOMIC DNA]</scope>
    <source>
        <strain evidence="1 2">OtV5</strain>
    </source>
</reference>
<dbReference type="RefSeq" id="YP_001648317.1">
    <property type="nucleotide sequence ID" value="NC_010191.2"/>
</dbReference>
<dbReference type="OrthoDB" id="18559at10239"/>
<proteinExistence type="predicted"/>
<evidence type="ECO:0000313" key="2">
    <source>
        <dbReference type="Proteomes" id="UP000203890"/>
    </source>
</evidence>
<keyword evidence="2" id="KW-1185">Reference proteome</keyword>
<accession>A9YWD8</accession>
<name>A9YWD8_9PHYC</name>
<dbReference type="KEGG" id="vg:5845586"/>
<organism evidence="1 2">
    <name type="scientific">Ostreococcus tauri virus OtV5</name>
    <dbReference type="NCBI Taxonomy" id="1785753"/>
    <lineage>
        <taxon>Viruses</taxon>
        <taxon>Varidnaviria</taxon>
        <taxon>Bamfordvirae</taxon>
        <taxon>Nucleocytoviricota</taxon>
        <taxon>Megaviricetes</taxon>
        <taxon>Algavirales</taxon>
        <taxon>Phycodnaviridae</taxon>
        <taxon>Prasinovirus</taxon>
        <taxon>Prasinovirus ostreotauri</taxon>
    </lineage>
</organism>
<sequence>MSLHEKITQIVDEELEERVNAILNEYALKISKKHAIPLELLLKDIPTSFVTTTCKGTKSDGHRCAFKAIHNGYCRKHRSQGERICQRVMSSSNLHNHGPQHMFVRGCPGCESSKELIDLGV</sequence>
<dbReference type="InterPro" id="IPR043914">
    <property type="entry name" value="DUF5763"/>
</dbReference>